<comment type="caution">
    <text evidence="2">The sequence shown here is derived from an EMBL/GenBank/DDBJ whole genome shotgun (WGS) entry which is preliminary data.</text>
</comment>
<dbReference type="Pfam" id="PF01764">
    <property type="entry name" value="Lipase_3"/>
    <property type="match status" value="1"/>
</dbReference>
<evidence type="ECO:0000313" key="3">
    <source>
        <dbReference type="Proteomes" id="UP000076837"/>
    </source>
</evidence>
<keyword evidence="3" id="KW-1185">Reference proteome</keyword>
<evidence type="ECO:0000259" key="1">
    <source>
        <dbReference type="Pfam" id="PF01764"/>
    </source>
</evidence>
<name>A0A162ZC82_DIDRA</name>
<proteinExistence type="predicted"/>
<dbReference type="Gene3D" id="3.40.50.1820">
    <property type="entry name" value="alpha/beta hydrolase"/>
    <property type="match status" value="1"/>
</dbReference>
<dbReference type="InterPro" id="IPR029058">
    <property type="entry name" value="AB_hydrolase_fold"/>
</dbReference>
<dbReference type="GO" id="GO:0006629">
    <property type="term" value="P:lipid metabolic process"/>
    <property type="evidence" value="ECO:0007669"/>
    <property type="project" value="InterPro"/>
</dbReference>
<dbReference type="AlphaFoldDB" id="A0A162ZC82"/>
<protein>
    <recommendedName>
        <fullName evidence="1">Fungal lipase-type domain-containing protein</fullName>
    </recommendedName>
</protein>
<sequence length="188" mass="20568">MASVLTDAINTLAAECDRIILTGHSTGAGVAALLFLRYLKHGAFASIILSCITAPPVVSNPVTTPIPHPSATFLSVVNENDPVPRTDMSYISSLADLYAGYASGIATLSEWSPPTPDLHIPKESTIVLLQPTQENEEMRAKMHEIDIVQYEKPVALVAEMHRIQCHILDLTYFVWYYTSDMVALALDL</sequence>
<dbReference type="OrthoDB" id="426718at2759"/>
<dbReference type="InterPro" id="IPR002921">
    <property type="entry name" value="Fungal_lipase-type"/>
</dbReference>
<dbReference type="EMBL" id="JYNV01000278">
    <property type="protein sequence ID" value="KZM20530.1"/>
    <property type="molecule type" value="Genomic_DNA"/>
</dbReference>
<accession>A0A162ZC82</accession>
<dbReference type="Proteomes" id="UP000076837">
    <property type="component" value="Unassembled WGS sequence"/>
</dbReference>
<evidence type="ECO:0000313" key="2">
    <source>
        <dbReference type="EMBL" id="KZM20530.1"/>
    </source>
</evidence>
<feature type="domain" description="Fungal lipase-type" evidence="1">
    <location>
        <begin position="11"/>
        <end position="86"/>
    </location>
</feature>
<reference evidence="2 3" key="1">
    <citation type="journal article" date="2016" name="Sci. Rep.">
        <title>Draft genome sequencing and secretome analysis of fungal phytopathogen Ascochyta rabiei provides insight into the necrotrophic effector repertoire.</title>
        <authorList>
            <person name="Verma S."/>
            <person name="Gazara R.K."/>
            <person name="Nizam S."/>
            <person name="Parween S."/>
            <person name="Chattopadhyay D."/>
            <person name="Verma P.K."/>
        </authorList>
    </citation>
    <scope>NUCLEOTIDE SEQUENCE [LARGE SCALE GENOMIC DNA]</scope>
    <source>
        <strain evidence="2 3">ArDII</strain>
    </source>
</reference>
<dbReference type="SUPFAM" id="SSF53474">
    <property type="entry name" value="alpha/beta-Hydrolases"/>
    <property type="match status" value="1"/>
</dbReference>
<organism evidence="2 3">
    <name type="scientific">Didymella rabiei</name>
    <name type="common">Chickpea ascochyta blight fungus</name>
    <name type="synonym">Mycosphaerella rabiei</name>
    <dbReference type="NCBI Taxonomy" id="5454"/>
    <lineage>
        <taxon>Eukaryota</taxon>
        <taxon>Fungi</taxon>
        <taxon>Dikarya</taxon>
        <taxon>Ascomycota</taxon>
        <taxon>Pezizomycotina</taxon>
        <taxon>Dothideomycetes</taxon>
        <taxon>Pleosporomycetidae</taxon>
        <taxon>Pleosporales</taxon>
        <taxon>Pleosporineae</taxon>
        <taxon>Didymellaceae</taxon>
        <taxon>Ascochyta</taxon>
    </lineage>
</organism>
<gene>
    <name evidence="2" type="ORF">ST47_g8335</name>
</gene>